<evidence type="ECO:0000313" key="3">
    <source>
        <dbReference type="Proteomes" id="UP000593564"/>
    </source>
</evidence>
<feature type="region of interest" description="Disordered" evidence="1">
    <location>
        <begin position="23"/>
        <end position="42"/>
    </location>
</feature>
<name>A0A7J7I322_CAMSI</name>
<evidence type="ECO:0000256" key="1">
    <source>
        <dbReference type="SAM" id="MobiDB-lite"/>
    </source>
</evidence>
<dbReference type="Proteomes" id="UP000593564">
    <property type="component" value="Unassembled WGS sequence"/>
</dbReference>
<reference evidence="2 3" key="2">
    <citation type="submission" date="2020-07" db="EMBL/GenBank/DDBJ databases">
        <title>Genome assembly of wild tea tree DASZ reveals pedigree and selection history of tea varieties.</title>
        <authorList>
            <person name="Zhang W."/>
        </authorList>
    </citation>
    <scope>NUCLEOTIDE SEQUENCE [LARGE SCALE GENOMIC DNA]</scope>
    <source>
        <strain evidence="3">cv. G240</strain>
        <tissue evidence="2">Leaf</tissue>
    </source>
</reference>
<feature type="compositionally biased region" description="Basic and acidic residues" evidence="1">
    <location>
        <begin position="32"/>
        <end position="42"/>
    </location>
</feature>
<proteinExistence type="predicted"/>
<reference evidence="3" key="1">
    <citation type="journal article" date="2020" name="Nat. Commun.">
        <title>Genome assembly of wild tea tree DASZ reveals pedigree and selection history of tea varieties.</title>
        <authorList>
            <person name="Zhang W."/>
            <person name="Zhang Y."/>
            <person name="Qiu H."/>
            <person name="Guo Y."/>
            <person name="Wan H."/>
            <person name="Zhang X."/>
            <person name="Scossa F."/>
            <person name="Alseekh S."/>
            <person name="Zhang Q."/>
            <person name="Wang P."/>
            <person name="Xu L."/>
            <person name="Schmidt M.H."/>
            <person name="Jia X."/>
            <person name="Li D."/>
            <person name="Zhu A."/>
            <person name="Guo F."/>
            <person name="Chen W."/>
            <person name="Ni D."/>
            <person name="Usadel B."/>
            <person name="Fernie A.R."/>
            <person name="Wen W."/>
        </authorList>
    </citation>
    <scope>NUCLEOTIDE SEQUENCE [LARGE SCALE GENOMIC DNA]</scope>
    <source>
        <strain evidence="3">cv. G240</strain>
    </source>
</reference>
<sequence>MVGLGWLGNRLRLHMVLLHVASPKRRKAKKTRTPENGKEEKRCKRHISHFFGQKVIL</sequence>
<comment type="caution">
    <text evidence="2">The sequence shown here is derived from an EMBL/GenBank/DDBJ whole genome shotgun (WGS) entry which is preliminary data.</text>
</comment>
<accession>A0A7J7I322</accession>
<evidence type="ECO:0000313" key="2">
    <source>
        <dbReference type="EMBL" id="KAF5958856.1"/>
    </source>
</evidence>
<organism evidence="2 3">
    <name type="scientific">Camellia sinensis</name>
    <name type="common">Tea plant</name>
    <name type="synonym">Thea sinensis</name>
    <dbReference type="NCBI Taxonomy" id="4442"/>
    <lineage>
        <taxon>Eukaryota</taxon>
        <taxon>Viridiplantae</taxon>
        <taxon>Streptophyta</taxon>
        <taxon>Embryophyta</taxon>
        <taxon>Tracheophyta</taxon>
        <taxon>Spermatophyta</taxon>
        <taxon>Magnoliopsida</taxon>
        <taxon>eudicotyledons</taxon>
        <taxon>Gunneridae</taxon>
        <taxon>Pentapetalae</taxon>
        <taxon>asterids</taxon>
        <taxon>Ericales</taxon>
        <taxon>Theaceae</taxon>
        <taxon>Camellia</taxon>
    </lineage>
</organism>
<dbReference type="EMBL" id="JACBKZ010000002">
    <property type="protein sequence ID" value="KAF5958856.1"/>
    <property type="molecule type" value="Genomic_DNA"/>
</dbReference>
<protein>
    <submittedName>
        <fullName evidence="2">Uncharacterized protein</fullName>
    </submittedName>
</protein>
<dbReference type="AlphaFoldDB" id="A0A7J7I322"/>
<gene>
    <name evidence="2" type="ORF">HYC85_006081</name>
</gene>
<keyword evidence="3" id="KW-1185">Reference proteome</keyword>